<dbReference type="InterPro" id="IPR036249">
    <property type="entry name" value="Thioredoxin-like_sf"/>
</dbReference>
<dbReference type="PROSITE" id="PS50405">
    <property type="entry name" value="GST_CTER"/>
    <property type="match status" value="1"/>
</dbReference>
<dbReference type="Pfam" id="PF00043">
    <property type="entry name" value="GST_C"/>
    <property type="match status" value="1"/>
</dbReference>
<evidence type="ECO:0000256" key="1">
    <source>
        <dbReference type="RuleBase" id="RU003494"/>
    </source>
</evidence>
<proteinExistence type="inferred from homology"/>
<dbReference type="SFLD" id="SFLDG00358">
    <property type="entry name" value="Main_(cytGST)"/>
    <property type="match status" value="1"/>
</dbReference>
<dbReference type="Gene3D" id="1.20.1050.10">
    <property type="match status" value="1"/>
</dbReference>
<protein>
    <submittedName>
        <fullName evidence="4">Glutathione transferase</fullName>
        <ecNumber evidence="4">2.5.1.18</ecNumber>
    </submittedName>
</protein>
<sequence length="242" mass="27866">MWQGLRLGGRVVHHLMRRYEYPLVFNMEVVLFKLYYYPNNASLAPHFLLHHVGAEYELLLVDKKSNSQKSAEYLKLNPAGRIPTLVYNEQAIFESPAICIHICELHPEQGLIPVIGDSARPLFFQWLAFLNNTLQAELMVRYYPHRHTNDESTIPNVVAAQDERIAEALSIINDQLEHNDYLLGDTLSACDYFLFMLAEWSLPIQRSPLTFKHLASYLNRLSDHPTVKAVCDIEGIDLTPFK</sequence>
<dbReference type="SFLD" id="SFLDS00019">
    <property type="entry name" value="Glutathione_Transferase_(cytos"/>
    <property type="match status" value="1"/>
</dbReference>
<dbReference type="GO" id="GO:0004364">
    <property type="term" value="F:glutathione transferase activity"/>
    <property type="evidence" value="ECO:0007669"/>
    <property type="project" value="UniProtKB-EC"/>
</dbReference>
<dbReference type="CDD" id="cd03188">
    <property type="entry name" value="GST_C_Beta"/>
    <property type="match status" value="1"/>
</dbReference>
<dbReference type="Pfam" id="PF02798">
    <property type="entry name" value="GST_N"/>
    <property type="match status" value="1"/>
</dbReference>
<dbReference type="Proteomes" id="UP000092528">
    <property type="component" value="Chromosome 2"/>
</dbReference>
<dbReference type="SUPFAM" id="SSF52833">
    <property type="entry name" value="Thioredoxin-like"/>
    <property type="match status" value="1"/>
</dbReference>
<dbReference type="InterPro" id="IPR004045">
    <property type="entry name" value="Glutathione_S-Trfase_N"/>
</dbReference>
<dbReference type="InterPro" id="IPR040079">
    <property type="entry name" value="Glutathione_S-Trfase"/>
</dbReference>
<dbReference type="PANTHER" id="PTHR44051">
    <property type="entry name" value="GLUTATHIONE S-TRANSFERASE-RELATED"/>
    <property type="match status" value="1"/>
</dbReference>
<dbReference type="InterPro" id="IPR010987">
    <property type="entry name" value="Glutathione-S-Trfase_C-like"/>
</dbReference>
<organism evidence="4 5">
    <name type="scientific">Vibrio scophthalmi</name>
    <dbReference type="NCBI Taxonomy" id="45658"/>
    <lineage>
        <taxon>Bacteria</taxon>
        <taxon>Pseudomonadati</taxon>
        <taxon>Pseudomonadota</taxon>
        <taxon>Gammaproteobacteria</taxon>
        <taxon>Vibrionales</taxon>
        <taxon>Vibrionaceae</taxon>
        <taxon>Vibrio</taxon>
    </lineage>
</organism>
<dbReference type="SFLD" id="SFLDG01150">
    <property type="entry name" value="Main.1:_Beta-like"/>
    <property type="match status" value="1"/>
</dbReference>
<evidence type="ECO:0000259" key="3">
    <source>
        <dbReference type="PROSITE" id="PS50405"/>
    </source>
</evidence>
<evidence type="ECO:0000259" key="2">
    <source>
        <dbReference type="PROSITE" id="PS50404"/>
    </source>
</evidence>
<name>A0A1C7FE98_9VIBR</name>
<dbReference type="SUPFAM" id="SSF47616">
    <property type="entry name" value="GST C-terminal domain-like"/>
    <property type="match status" value="1"/>
</dbReference>
<dbReference type="InterPro" id="IPR004046">
    <property type="entry name" value="GST_C"/>
</dbReference>
<comment type="similarity">
    <text evidence="1">Belongs to the GST superfamily.</text>
</comment>
<dbReference type="PANTHER" id="PTHR44051:SF8">
    <property type="entry name" value="GLUTATHIONE S-TRANSFERASE GSTA"/>
    <property type="match status" value="1"/>
</dbReference>
<dbReference type="InterPro" id="IPR036282">
    <property type="entry name" value="Glutathione-S-Trfase_C_sf"/>
</dbReference>
<keyword evidence="4" id="KW-0808">Transferase</keyword>
<evidence type="ECO:0000313" key="4">
    <source>
        <dbReference type="EMBL" id="ANU38262.1"/>
    </source>
</evidence>
<dbReference type="EMBL" id="CP016415">
    <property type="protein sequence ID" value="ANU38262.1"/>
    <property type="molecule type" value="Genomic_DNA"/>
</dbReference>
<dbReference type="PROSITE" id="PS50404">
    <property type="entry name" value="GST_NTER"/>
    <property type="match status" value="1"/>
</dbReference>
<dbReference type="AlphaFoldDB" id="A0A1C7FE98"/>
<dbReference type="PATRIC" id="fig|45658.7.peg.3174"/>
<gene>
    <name evidence="4" type="ORF">VSVS05_03224</name>
</gene>
<keyword evidence="5" id="KW-1185">Reference proteome</keyword>
<reference evidence="4 5" key="1">
    <citation type="submission" date="2016-07" db="EMBL/GenBank/DDBJ databases">
        <title>Genome sequencing of Vibrio scophthalmi strain VS-05, an isolated from Paralichthys olivaceus.</title>
        <authorList>
            <person name="Han H.-J."/>
        </authorList>
    </citation>
    <scope>NUCLEOTIDE SEQUENCE [LARGE SCALE GENOMIC DNA]</scope>
    <source>
        <strain evidence="4 5">VS-05</strain>
    </source>
</reference>
<accession>A0A1C7FE98</accession>
<evidence type="ECO:0000313" key="5">
    <source>
        <dbReference type="Proteomes" id="UP000092528"/>
    </source>
</evidence>
<dbReference type="EC" id="2.5.1.18" evidence="4"/>
<feature type="domain" description="GST N-terminal" evidence="2">
    <location>
        <begin position="29"/>
        <end position="110"/>
    </location>
</feature>
<feature type="domain" description="GST C-terminal" evidence="3">
    <location>
        <begin position="116"/>
        <end position="241"/>
    </location>
</feature>
<dbReference type="CDD" id="cd03057">
    <property type="entry name" value="GST_N_Beta"/>
    <property type="match status" value="1"/>
</dbReference>
<dbReference type="Gene3D" id="3.40.30.10">
    <property type="entry name" value="Glutaredoxin"/>
    <property type="match status" value="1"/>
</dbReference>